<evidence type="ECO:0000256" key="12">
    <source>
        <dbReference type="ARBA" id="ARBA00023136"/>
    </source>
</evidence>
<dbReference type="AlphaFoldDB" id="A0ABD3EV53"/>
<proteinExistence type="inferred from homology"/>
<sequence>MMRGVLWAAKQATARYAARVGASAPPQLNMMGLERPDTRSYRCFTASTLAMAAMALVAAATVADGDSETHNEAKQLMGGGLGAAVIGAESEEMSLRPRGGRRLLLKQRSKHQAKIQEEDAMKKHLDEYKQRRKAINSLRTRFDMYASKSVEVGDGRLVKAMTFTDFVQSFVLAQFHLHSPRPDLMYSCDFVGDANGLITYEECYLLIHLLQIPKEHFDVACCMFDLDGDGSVDKTEFCAVVENLLRTITAREGEEEVAISAEDTLPRLIKFLFGRFGKTITANDLGAALDVLRKDILRAEFDLYATVNPLTKEQAMSVHDFALTLISCFDPEKLPPYLDRVQTLNASDGVVTWEEFSTFHFNVQSNLPDIKLVFDLTGADEITEADFIRAARVVSGVELSSPVVQLAFRVFDENANGTLDQSELFKVLEMRNTVQLKQESNTSRLEKLWNCVKDGDNF</sequence>
<reference evidence="15 16" key="1">
    <citation type="submission" date="2024-09" db="EMBL/GenBank/DDBJ databases">
        <title>Genome sequencing and assembly of Phytophthora oleae, isolate VK10A, causative agent of rot of olive drupes.</title>
        <authorList>
            <person name="Conti Taguali S."/>
            <person name="Riolo M."/>
            <person name="La Spada F."/>
            <person name="Cacciola S.O."/>
            <person name="Dionisio G."/>
        </authorList>
    </citation>
    <scope>NUCLEOTIDE SEQUENCE [LARGE SCALE GENOMIC DNA]</scope>
    <source>
        <strain evidence="15 16">VK10A</strain>
    </source>
</reference>
<evidence type="ECO:0000256" key="5">
    <source>
        <dbReference type="ARBA" id="ARBA00022723"/>
    </source>
</evidence>
<evidence type="ECO:0000256" key="1">
    <source>
        <dbReference type="ARBA" id="ARBA00004273"/>
    </source>
</evidence>
<protein>
    <recommendedName>
        <fullName evidence="14">EF-hand domain-containing protein</fullName>
    </recommendedName>
</protein>
<name>A0ABD3EV53_9STRA</name>
<evidence type="ECO:0000313" key="15">
    <source>
        <dbReference type="EMBL" id="KAL3656905.1"/>
    </source>
</evidence>
<evidence type="ECO:0000256" key="3">
    <source>
        <dbReference type="ARBA" id="ARBA00022448"/>
    </source>
</evidence>
<dbReference type="GO" id="GO:0046872">
    <property type="term" value="F:metal ion binding"/>
    <property type="evidence" value="ECO:0007669"/>
    <property type="project" value="UniProtKB-KW"/>
</dbReference>
<evidence type="ECO:0000256" key="10">
    <source>
        <dbReference type="ARBA" id="ARBA00023065"/>
    </source>
</evidence>
<evidence type="ECO:0000256" key="9">
    <source>
        <dbReference type="ARBA" id="ARBA00022946"/>
    </source>
</evidence>
<evidence type="ECO:0000256" key="7">
    <source>
        <dbReference type="ARBA" id="ARBA00022792"/>
    </source>
</evidence>
<dbReference type="Gene3D" id="1.10.238.10">
    <property type="entry name" value="EF-hand"/>
    <property type="match status" value="2"/>
</dbReference>
<comment type="similarity">
    <text evidence="13">Belongs to the MICU1 family. MICU1 subfamily.</text>
</comment>
<dbReference type="EMBL" id="JBIMZQ010000071">
    <property type="protein sequence ID" value="KAL3656905.1"/>
    <property type="molecule type" value="Genomic_DNA"/>
</dbReference>
<evidence type="ECO:0000259" key="14">
    <source>
        <dbReference type="PROSITE" id="PS50222"/>
    </source>
</evidence>
<dbReference type="InterPro" id="IPR002048">
    <property type="entry name" value="EF_hand_dom"/>
</dbReference>
<keyword evidence="6" id="KW-0677">Repeat</keyword>
<accession>A0ABD3EV53</accession>
<keyword evidence="4" id="KW-0109">Calcium transport</keyword>
<dbReference type="PROSITE" id="PS50222">
    <property type="entry name" value="EF_HAND_2"/>
    <property type="match status" value="2"/>
</dbReference>
<organism evidence="15 16">
    <name type="scientific">Phytophthora oleae</name>
    <dbReference type="NCBI Taxonomy" id="2107226"/>
    <lineage>
        <taxon>Eukaryota</taxon>
        <taxon>Sar</taxon>
        <taxon>Stramenopiles</taxon>
        <taxon>Oomycota</taxon>
        <taxon>Peronosporomycetes</taxon>
        <taxon>Peronosporales</taxon>
        <taxon>Peronosporaceae</taxon>
        <taxon>Phytophthora</taxon>
    </lineage>
</organism>
<keyword evidence="11" id="KW-0496">Mitochondrion</keyword>
<keyword evidence="5" id="KW-0479">Metal-binding</keyword>
<keyword evidence="9" id="KW-0809">Transit peptide</keyword>
<comment type="caution">
    <text evidence="15">The sequence shown here is derived from an EMBL/GenBank/DDBJ whole genome shotgun (WGS) entry which is preliminary data.</text>
</comment>
<dbReference type="SUPFAM" id="SSF47473">
    <property type="entry name" value="EF-hand"/>
    <property type="match status" value="2"/>
</dbReference>
<evidence type="ECO:0000313" key="16">
    <source>
        <dbReference type="Proteomes" id="UP001632037"/>
    </source>
</evidence>
<keyword evidence="12" id="KW-0472">Membrane</keyword>
<evidence type="ECO:0000256" key="13">
    <source>
        <dbReference type="ARBA" id="ARBA00038333"/>
    </source>
</evidence>
<gene>
    <name evidence="15" type="ORF">V7S43_018112</name>
</gene>
<dbReference type="PANTHER" id="PTHR12294:SF1">
    <property type="entry name" value="CALCIUM UPTAKE PROTEIN 1, MITOCHONDRIAL"/>
    <property type="match status" value="1"/>
</dbReference>
<feature type="domain" description="EF-hand" evidence="14">
    <location>
        <begin position="212"/>
        <end position="247"/>
    </location>
</feature>
<dbReference type="InterPro" id="IPR011992">
    <property type="entry name" value="EF-hand-dom_pair"/>
</dbReference>
<dbReference type="GO" id="GO:0006816">
    <property type="term" value="P:calcium ion transport"/>
    <property type="evidence" value="ECO:0007669"/>
    <property type="project" value="UniProtKB-KW"/>
</dbReference>
<evidence type="ECO:0000256" key="6">
    <source>
        <dbReference type="ARBA" id="ARBA00022737"/>
    </source>
</evidence>
<evidence type="ECO:0000256" key="8">
    <source>
        <dbReference type="ARBA" id="ARBA00022837"/>
    </source>
</evidence>
<dbReference type="InterPro" id="IPR018247">
    <property type="entry name" value="EF_Hand_1_Ca_BS"/>
</dbReference>
<keyword evidence="10" id="KW-0406">Ion transport</keyword>
<keyword evidence="8" id="KW-0106">Calcium</keyword>
<evidence type="ECO:0000256" key="4">
    <source>
        <dbReference type="ARBA" id="ARBA00022568"/>
    </source>
</evidence>
<feature type="domain" description="EF-hand" evidence="14">
    <location>
        <begin position="399"/>
        <end position="434"/>
    </location>
</feature>
<evidence type="ECO:0000256" key="11">
    <source>
        <dbReference type="ARBA" id="ARBA00023128"/>
    </source>
</evidence>
<dbReference type="Pfam" id="PF13833">
    <property type="entry name" value="EF-hand_8"/>
    <property type="match status" value="2"/>
</dbReference>
<dbReference type="GO" id="GO:0005758">
    <property type="term" value="C:mitochondrial intermembrane space"/>
    <property type="evidence" value="ECO:0007669"/>
    <property type="project" value="UniProtKB-SubCell"/>
</dbReference>
<dbReference type="PROSITE" id="PS00018">
    <property type="entry name" value="EF_HAND_1"/>
    <property type="match status" value="2"/>
</dbReference>
<evidence type="ECO:0000256" key="2">
    <source>
        <dbReference type="ARBA" id="ARBA00004569"/>
    </source>
</evidence>
<dbReference type="Proteomes" id="UP001632037">
    <property type="component" value="Unassembled WGS sequence"/>
</dbReference>
<keyword evidence="16" id="KW-1185">Reference proteome</keyword>
<dbReference type="InterPro" id="IPR039800">
    <property type="entry name" value="MICU1/2/3"/>
</dbReference>
<dbReference type="GO" id="GO:0005743">
    <property type="term" value="C:mitochondrial inner membrane"/>
    <property type="evidence" value="ECO:0007669"/>
    <property type="project" value="UniProtKB-SubCell"/>
</dbReference>
<comment type="subcellular location">
    <subcellularLocation>
        <location evidence="1">Mitochondrion inner membrane</location>
    </subcellularLocation>
    <subcellularLocation>
        <location evidence="2">Mitochondrion intermembrane space</location>
    </subcellularLocation>
</comment>
<keyword evidence="3" id="KW-0813">Transport</keyword>
<keyword evidence="7" id="KW-0999">Mitochondrion inner membrane</keyword>
<dbReference type="PANTHER" id="PTHR12294">
    <property type="entry name" value="EF HAND DOMAIN FAMILY A1,A2-RELATED"/>
    <property type="match status" value="1"/>
</dbReference>
<dbReference type="SMART" id="SM00054">
    <property type="entry name" value="EFh"/>
    <property type="match status" value="2"/>
</dbReference>